<dbReference type="NCBIfam" id="NF004654">
    <property type="entry name" value="PRK06004.1"/>
    <property type="match status" value="1"/>
</dbReference>
<organism evidence="1 2">
    <name type="scientific">Methylobacterium adhaesivum</name>
    <dbReference type="NCBI Taxonomy" id="333297"/>
    <lineage>
        <taxon>Bacteria</taxon>
        <taxon>Pseudomonadati</taxon>
        <taxon>Pseudomonadota</taxon>
        <taxon>Alphaproteobacteria</taxon>
        <taxon>Hyphomicrobiales</taxon>
        <taxon>Methylobacteriaceae</taxon>
        <taxon>Methylobacterium</taxon>
    </lineage>
</organism>
<sequence>MSVTDLPILGLLRTRMQWHQTRQKLLSENVANADLPGFKPRDLANPELGRAKSRGAGFGTVALAQPEGASGAGLAVTSPAHITIAQAGEGPGADARRIKGFEVRPSGNGVNLEEEMMKSGDNQADYQLATSLYQKSLETLKIAIGKR</sequence>
<keyword evidence="2" id="KW-1185">Reference proteome</keyword>
<accession>A0ABT8BEV3</accession>
<evidence type="ECO:0000313" key="2">
    <source>
        <dbReference type="Proteomes" id="UP001224644"/>
    </source>
</evidence>
<evidence type="ECO:0000313" key="1">
    <source>
        <dbReference type="EMBL" id="MDN3590658.1"/>
    </source>
</evidence>
<name>A0ABT8BEV3_9HYPH</name>
<dbReference type="EMBL" id="JAUFPX010000006">
    <property type="protein sequence ID" value="MDN3590658.1"/>
    <property type="molecule type" value="Genomic_DNA"/>
</dbReference>
<proteinExistence type="predicted"/>
<reference evidence="2" key="1">
    <citation type="journal article" date="2019" name="Int. J. Syst. Evol. Microbiol.">
        <title>The Global Catalogue of Microorganisms (GCM) 10K type strain sequencing project: providing services to taxonomists for standard genome sequencing and annotation.</title>
        <authorList>
            <consortium name="The Broad Institute Genomics Platform"/>
            <consortium name="The Broad Institute Genome Sequencing Center for Infectious Disease"/>
            <person name="Wu L."/>
            <person name="Ma J."/>
        </authorList>
    </citation>
    <scope>NUCLEOTIDE SEQUENCE [LARGE SCALE GENOMIC DNA]</scope>
    <source>
        <strain evidence="2">CECT 7069</strain>
    </source>
</reference>
<dbReference type="Proteomes" id="UP001224644">
    <property type="component" value="Unassembled WGS sequence"/>
</dbReference>
<keyword evidence="1" id="KW-0969">Cilium</keyword>
<comment type="caution">
    <text evidence="1">The sequence shown here is derived from an EMBL/GenBank/DDBJ whole genome shotgun (WGS) entry which is preliminary data.</text>
</comment>
<protein>
    <submittedName>
        <fullName evidence="1">Flagellar basal body rod protein FlgB</fullName>
    </submittedName>
</protein>
<keyword evidence="1" id="KW-0282">Flagellum</keyword>
<dbReference type="RefSeq" id="WP_238222907.1">
    <property type="nucleotide sequence ID" value="NZ_BPQD01000003.1"/>
</dbReference>
<gene>
    <name evidence="1" type="primary">flgB</name>
    <name evidence="1" type="ORF">QWZ12_08535</name>
</gene>
<keyword evidence="1" id="KW-0966">Cell projection</keyword>